<feature type="transmembrane region" description="Helical" evidence="14">
    <location>
        <begin position="200"/>
        <end position="216"/>
    </location>
</feature>
<protein>
    <recommendedName>
        <fullName evidence="3">RING-type E3 ubiquitin transferase</fullName>
        <ecNumber evidence="3">2.3.2.27</ecNumber>
    </recommendedName>
</protein>
<evidence type="ECO:0000256" key="14">
    <source>
        <dbReference type="SAM" id="Phobius"/>
    </source>
</evidence>
<dbReference type="PANTHER" id="PTHR45977:SF28">
    <property type="entry name" value="OS02G0674700 PROTEIN"/>
    <property type="match status" value="1"/>
</dbReference>
<evidence type="ECO:0000259" key="15">
    <source>
        <dbReference type="PROSITE" id="PS50089"/>
    </source>
</evidence>
<keyword evidence="10 14" id="KW-1133">Transmembrane helix</keyword>
<evidence type="ECO:0000256" key="9">
    <source>
        <dbReference type="ARBA" id="ARBA00022833"/>
    </source>
</evidence>
<evidence type="ECO:0000256" key="3">
    <source>
        <dbReference type="ARBA" id="ARBA00012483"/>
    </source>
</evidence>
<keyword evidence="11 14" id="KW-0472">Membrane</keyword>
<name>A0A9D4ZA51_ADICA</name>
<keyword evidence="4" id="KW-0808">Transferase</keyword>
<reference evidence="16" key="1">
    <citation type="submission" date="2021-01" db="EMBL/GenBank/DDBJ databases">
        <title>Adiantum capillus-veneris genome.</title>
        <authorList>
            <person name="Fang Y."/>
            <person name="Liao Q."/>
        </authorList>
    </citation>
    <scope>NUCLEOTIDE SEQUENCE</scope>
    <source>
        <strain evidence="16">H3</strain>
        <tissue evidence="16">Leaf</tissue>
    </source>
</reference>
<dbReference type="GO" id="GO:0016567">
    <property type="term" value="P:protein ubiquitination"/>
    <property type="evidence" value="ECO:0007669"/>
    <property type="project" value="TreeGrafter"/>
</dbReference>
<gene>
    <name evidence="16" type="ORF">GOP47_0019956</name>
</gene>
<dbReference type="InterPro" id="IPR013083">
    <property type="entry name" value="Znf_RING/FYVE/PHD"/>
</dbReference>
<dbReference type="Pfam" id="PF13639">
    <property type="entry name" value="zf-RING_2"/>
    <property type="match status" value="1"/>
</dbReference>
<dbReference type="EC" id="2.3.2.27" evidence="3"/>
<keyword evidence="6" id="KW-0479">Metal-binding</keyword>
<comment type="catalytic activity">
    <reaction evidence="1">
        <text>S-ubiquitinyl-[E2 ubiquitin-conjugating enzyme]-L-cysteine + [acceptor protein]-L-lysine = [E2 ubiquitin-conjugating enzyme]-L-cysteine + N(6)-ubiquitinyl-[acceptor protein]-L-lysine.</text>
        <dbReference type="EC" id="2.3.2.27"/>
    </reaction>
</comment>
<dbReference type="GO" id="GO:0006511">
    <property type="term" value="P:ubiquitin-dependent protein catabolic process"/>
    <property type="evidence" value="ECO:0007669"/>
    <property type="project" value="TreeGrafter"/>
</dbReference>
<dbReference type="SUPFAM" id="SSF57850">
    <property type="entry name" value="RING/U-box"/>
    <property type="match status" value="1"/>
</dbReference>
<feature type="domain" description="RING-type" evidence="15">
    <location>
        <begin position="334"/>
        <end position="375"/>
    </location>
</feature>
<evidence type="ECO:0000256" key="6">
    <source>
        <dbReference type="ARBA" id="ARBA00022723"/>
    </source>
</evidence>
<evidence type="ECO:0000313" key="16">
    <source>
        <dbReference type="EMBL" id="KAI5065261.1"/>
    </source>
</evidence>
<dbReference type="GO" id="GO:0061630">
    <property type="term" value="F:ubiquitin protein ligase activity"/>
    <property type="evidence" value="ECO:0007669"/>
    <property type="project" value="UniProtKB-EC"/>
</dbReference>
<dbReference type="CDD" id="cd16467">
    <property type="entry name" value="RING-H2_RNF6-like"/>
    <property type="match status" value="1"/>
</dbReference>
<evidence type="ECO:0000256" key="5">
    <source>
        <dbReference type="ARBA" id="ARBA00022692"/>
    </source>
</evidence>
<dbReference type="EMBL" id="JABFUD020000019">
    <property type="protein sequence ID" value="KAI5065261.1"/>
    <property type="molecule type" value="Genomic_DNA"/>
</dbReference>
<keyword evidence="5 14" id="KW-0812">Transmembrane</keyword>
<evidence type="ECO:0000256" key="2">
    <source>
        <dbReference type="ARBA" id="ARBA00004141"/>
    </source>
</evidence>
<feature type="region of interest" description="Disordered" evidence="13">
    <location>
        <begin position="1"/>
        <end position="42"/>
    </location>
</feature>
<feature type="compositionally biased region" description="Polar residues" evidence="13">
    <location>
        <begin position="1"/>
        <end position="28"/>
    </location>
</feature>
<accession>A0A9D4ZA51</accession>
<evidence type="ECO:0000256" key="8">
    <source>
        <dbReference type="ARBA" id="ARBA00022786"/>
    </source>
</evidence>
<dbReference type="PROSITE" id="PS50089">
    <property type="entry name" value="ZF_RING_2"/>
    <property type="match status" value="1"/>
</dbReference>
<organism evidence="16 17">
    <name type="scientific">Adiantum capillus-veneris</name>
    <name type="common">Maidenhair fern</name>
    <dbReference type="NCBI Taxonomy" id="13818"/>
    <lineage>
        <taxon>Eukaryota</taxon>
        <taxon>Viridiplantae</taxon>
        <taxon>Streptophyta</taxon>
        <taxon>Embryophyta</taxon>
        <taxon>Tracheophyta</taxon>
        <taxon>Polypodiopsida</taxon>
        <taxon>Polypodiidae</taxon>
        <taxon>Polypodiales</taxon>
        <taxon>Pteridineae</taxon>
        <taxon>Pteridaceae</taxon>
        <taxon>Vittarioideae</taxon>
        <taxon>Adiantum</taxon>
    </lineage>
</organism>
<dbReference type="SMART" id="SM00184">
    <property type="entry name" value="RING"/>
    <property type="match status" value="1"/>
</dbReference>
<feature type="region of interest" description="Disordered" evidence="13">
    <location>
        <begin position="150"/>
        <end position="171"/>
    </location>
</feature>
<evidence type="ECO:0000256" key="10">
    <source>
        <dbReference type="ARBA" id="ARBA00022989"/>
    </source>
</evidence>
<keyword evidence="8" id="KW-0833">Ubl conjugation pathway</keyword>
<feature type="transmembrane region" description="Helical" evidence="14">
    <location>
        <begin position="124"/>
        <end position="144"/>
    </location>
</feature>
<dbReference type="Proteomes" id="UP000886520">
    <property type="component" value="Chromosome 19"/>
</dbReference>
<evidence type="ECO:0000256" key="12">
    <source>
        <dbReference type="PROSITE-ProRule" id="PRU00175"/>
    </source>
</evidence>
<feature type="transmembrane region" description="Helical" evidence="14">
    <location>
        <begin position="91"/>
        <end position="112"/>
    </location>
</feature>
<evidence type="ECO:0000256" key="13">
    <source>
        <dbReference type="SAM" id="MobiDB-lite"/>
    </source>
</evidence>
<comment type="subcellular location">
    <subcellularLocation>
        <location evidence="2">Membrane</location>
        <topology evidence="2">Multi-pass membrane protein</topology>
    </subcellularLocation>
</comment>
<evidence type="ECO:0000256" key="7">
    <source>
        <dbReference type="ARBA" id="ARBA00022771"/>
    </source>
</evidence>
<dbReference type="GO" id="GO:0016020">
    <property type="term" value="C:membrane"/>
    <property type="evidence" value="ECO:0007669"/>
    <property type="project" value="UniProtKB-SubCell"/>
</dbReference>
<keyword evidence="17" id="KW-1185">Reference proteome</keyword>
<evidence type="ECO:0000256" key="1">
    <source>
        <dbReference type="ARBA" id="ARBA00000900"/>
    </source>
</evidence>
<keyword evidence="9" id="KW-0862">Zinc</keyword>
<dbReference type="Gene3D" id="3.30.40.10">
    <property type="entry name" value="Zinc/RING finger domain, C3HC4 (zinc finger)"/>
    <property type="match status" value="1"/>
</dbReference>
<evidence type="ECO:0000313" key="17">
    <source>
        <dbReference type="Proteomes" id="UP000886520"/>
    </source>
</evidence>
<sequence>MASTQEAQNVSTSDVSMDSSPLLTSSGETNDDSDASERTSTTRRGTISTVFNLIRRRSGRRLMREPSVLVRETAAEQLEERQSEWAYSRPIVILDFLWNLIFVIVAAVVLLMSTQERPSNPLRIWVLGYAAQCCIHMTCVWVEYKRRRSNGRSRNDPEAPSYTSNEGDFYSDRFPVDDDHDRNYDDVLASQISAAKRIESANTSFSFVWWVLGFYWSTTGNQSQNAPLLFWLCAAFLAFDVFFVVFCVSLACIIGVALCCCLPCIIALMYAVAEQEGASEQEINMLPKYKFRRSGSFSKAGEDCAGPFGGVMSILGSTPGAKEERALPAEDTECCICLSSYDDGVEIRELQCSHHFHCACIDRWLRMNSTCPLCKFNVLSDS</sequence>
<evidence type="ECO:0000256" key="11">
    <source>
        <dbReference type="ARBA" id="ARBA00023136"/>
    </source>
</evidence>
<dbReference type="OrthoDB" id="8062037at2759"/>
<evidence type="ECO:0000256" key="4">
    <source>
        <dbReference type="ARBA" id="ARBA00022679"/>
    </source>
</evidence>
<keyword evidence="7 12" id="KW-0863">Zinc-finger</keyword>
<dbReference type="GO" id="GO:0008270">
    <property type="term" value="F:zinc ion binding"/>
    <property type="evidence" value="ECO:0007669"/>
    <property type="project" value="UniProtKB-KW"/>
</dbReference>
<dbReference type="AlphaFoldDB" id="A0A9D4ZA51"/>
<dbReference type="PANTHER" id="PTHR45977">
    <property type="entry name" value="TARGET OF ERK KINASE MPK-1"/>
    <property type="match status" value="1"/>
</dbReference>
<dbReference type="GO" id="GO:0000325">
    <property type="term" value="C:plant-type vacuole"/>
    <property type="evidence" value="ECO:0007669"/>
    <property type="project" value="TreeGrafter"/>
</dbReference>
<proteinExistence type="predicted"/>
<dbReference type="InterPro" id="IPR001841">
    <property type="entry name" value="Znf_RING"/>
</dbReference>
<feature type="transmembrane region" description="Helical" evidence="14">
    <location>
        <begin position="253"/>
        <end position="273"/>
    </location>
</feature>
<comment type="caution">
    <text evidence="16">The sequence shown here is derived from an EMBL/GenBank/DDBJ whole genome shotgun (WGS) entry which is preliminary data.</text>
</comment>
<feature type="transmembrane region" description="Helical" evidence="14">
    <location>
        <begin position="228"/>
        <end position="246"/>
    </location>
</feature>